<feature type="transmembrane region" description="Helical" evidence="2">
    <location>
        <begin position="21"/>
        <end position="45"/>
    </location>
</feature>
<evidence type="ECO:0000313" key="3">
    <source>
        <dbReference type="EMBL" id="CCX32747.1"/>
    </source>
</evidence>
<keyword evidence="2" id="KW-0812">Transmembrane</keyword>
<feature type="transmembrane region" description="Helical" evidence="2">
    <location>
        <begin position="108"/>
        <end position="126"/>
    </location>
</feature>
<dbReference type="Proteomes" id="UP000018144">
    <property type="component" value="Unassembled WGS sequence"/>
</dbReference>
<proteinExistence type="predicted"/>
<feature type="transmembrane region" description="Helical" evidence="2">
    <location>
        <begin position="171"/>
        <end position="189"/>
    </location>
</feature>
<accession>U4LMD1</accession>
<gene>
    <name evidence="3" type="ORF">PCON_13598</name>
</gene>
<name>U4LMD1_PYROM</name>
<dbReference type="AlphaFoldDB" id="U4LMD1"/>
<keyword evidence="1" id="KW-0175">Coiled coil</keyword>
<keyword evidence="4" id="KW-1185">Reference proteome</keyword>
<organism evidence="3 4">
    <name type="scientific">Pyronema omphalodes (strain CBS 100304)</name>
    <name type="common">Pyronema confluens</name>
    <dbReference type="NCBI Taxonomy" id="1076935"/>
    <lineage>
        <taxon>Eukaryota</taxon>
        <taxon>Fungi</taxon>
        <taxon>Dikarya</taxon>
        <taxon>Ascomycota</taxon>
        <taxon>Pezizomycotina</taxon>
        <taxon>Pezizomycetes</taxon>
        <taxon>Pezizales</taxon>
        <taxon>Pyronemataceae</taxon>
        <taxon>Pyronema</taxon>
    </lineage>
</organism>
<sequence length="414" mass="48106">MTDVIEYSRNREYLGQDAVTIAVLTVLSYVFTCMFYIVEAAFYVLDAGFFVAQTSQHYFAKAAQLLALPHPIGNWFVSIERLRDLQRQLFASTYRQFPAAEQLSVAQFWAYAASLSLVYLILRFLFSLATQTYRKSGNHPSLDTNWSRLRHNLISPLSALRHSIERPLPRTNLLSTILNGLALPIYLLLRVGYTGLPPRKPHESLILRYLSITLLTPLWISGAVLAVMVMFVLSTIAKYFGRSLRDIFGHRSPTKHIEWHPLSEERQSNGRNGDITKPTEARVNGEQEWDELRRDREALVRERDKLEAERRTWAEECARAKEERREFEVERERFQEEQTKFRLEQRRWSEERKACIEARKEAELMLKDVEAVLKSVVSKSRKNRELIAGLKLKDKKDKERQILVPLTNLGARPA</sequence>
<protein>
    <submittedName>
        <fullName evidence="3">Uncharacterized protein</fullName>
    </submittedName>
</protein>
<evidence type="ECO:0000256" key="2">
    <source>
        <dbReference type="SAM" id="Phobius"/>
    </source>
</evidence>
<keyword evidence="2" id="KW-0472">Membrane</keyword>
<dbReference type="EMBL" id="HF935907">
    <property type="protein sequence ID" value="CCX32747.1"/>
    <property type="molecule type" value="Genomic_DNA"/>
</dbReference>
<evidence type="ECO:0000313" key="4">
    <source>
        <dbReference type="Proteomes" id="UP000018144"/>
    </source>
</evidence>
<evidence type="ECO:0000256" key="1">
    <source>
        <dbReference type="SAM" id="Coils"/>
    </source>
</evidence>
<feature type="transmembrane region" description="Helical" evidence="2">
    <location>
        <begin position="209"/>
        <end position="233"/>
    </location>
</feature>
<dbReference type="OrthoDB" id="10305493at2759"/>
<keyword evidence="2" id="KW-1133">Transmembrane helix</keyword>
<reference evidence="3 4" key="1">
    <citation type="journal article" date="2013" name="PLoS Genet.">
        <title>The genome and development-dependent transcriptomes of Pyronema confluens: a window into fungal evolution.</title>
        <authorList>
            <person name="Traeger S."/>
            <person name="Altegoer F."/>
            <person name="Freitag M."/>
            <person name="Gabaldon T."/>
            <person name="Kempken F."/>
            <person name="Kumar A."/>
            <person name="Marcet-Houben M."/>
            <person name="Poggeler S."/>
            <person name="Stajich J.E."/>
            <person name="Nowrousian M."/>
        </authorList>
    </citation>
    <scope>NUCLEOTIDE SEQUENCE [LARGE SCALE GENOMIC DNA]</scope>
    <source>
        <strain evidence="4">CBS 100304</strain>
        <tissue evidence="3">Vegetative mycelium</tissue>
    </source>
</reference>
<feature type="coiled-coil region" evidence="1">
    <location>
        <begin position="289"/>
        <end position="340"/>
    </location>
</feature>